<protein>
    <recommendedName>
        <fullName evidence="4">Secreted protein</fullName>
    </recommendedName>
</protein>
<dbReference type="AlphaFoldDB" id="A0A9P9BSJ3"/>
<dbReference type="Proteomes" id="UP000756346">
    <property type="component" value="Unassembled WGS sequence"/>
</dbReference>
<organism evidence="2 3">
    <name type="scientific">Microdochium trichocladiopsis</name>
    <dbReference type="NCBI Taxonomy" id="1682393"/>
    <lineage>
        <taxon>Eukaryota</taxon>
        <taxon>Fungi</taxon>
        <taxon>Dikarya</taxon>
        <taxon>Ascomycota</taxon>
        <taxon>Pezizomycotina</taxon>
        <taxon>Sordariomycetes</taxon>
        <taxon>Xylariomycetidae</taxon>
        <taxon>Xylariales</taxon>
        <taxon>Microdochiaceae</taxon>
        <taxon>Microdochium</taxon>
    </lineage>
</organism>
<evidence type="ECO:0000313" key="2">
    <source>
        <dbReference type="EMBL" id="KAH7037960.1"/>
    </source>
</evidence>
<gene>
    <name evidence="2" type="ORF">B0I36DRAFT_315155</name>
</gene>
<evidence type="ECO:0000256" key="1">
    <source>
        <dbReference type="SAM" id="SignalP"/>
    </source>
</evidence>
<sequence length="70" mass="7795">MTSGDKWLRSRMCIEFFVWHVIVSGSHASCHNTRRCPPCGQCVCGVTSWSILKTQSRLATRPSVMGALLL</sequence>
<evidence type="ECO:0000313" key="3">
    <source>
        <dbReference type="Proteomes" id="UP000756346"/>
    </source>
</evidence>
<reference evidence="2" key="1">
    <citation type="journal article" date="2021" name="Nat. Commun.">
        <title>Genetic determinants of endophytism in the Arabidopsis root mycobiome.</title>
        <authorList>
            <person name="Mesny F."/>
            <person name="Miyauchi S."/>
            <person name="Thiergart T."/>
            <person name="Pickel B."/>
            <person name="Atanasova L."/>
            <person name="Karlsson M."/>
            <person name="Huettel B."/>
            <person name="Barry K.W."/>
            <person name="Haridas S."/>
            <person name="Chen C."/>
            <person name="Bauer D."/>
            <person name="Andreopoulos W."/>
            <person name="Pangilinan J."/>
            <person name="LaButti K."/>
            <person name="Riley R."/>
            <person name="Lipzen A."/>
            <person name="Clum A."/>
            <person name="Drula E."/>
            <person name="Henrissat B."/>
            <person name="Kohler A."/>
            <person name="Grigoriev I.V."/>
            <person name="Martin F.M."/>
            <person name="Hacquard S."/>
        </authorList>
    </citation>
    <scope>NUCLEOTIDE SEQUENCE</scope>
    <source>
        <strain evidence="2">MPI-CAGE-CH-0230</strain>
    </source>
</reference>
<keyword evidence="3" id="KW-1185">Reference proteome</keyword>
<proteinExistence type="predicted"/>
<dbReference type="EMBL" id="JAGTJQ010000002">
    <property type="protein sequence ID" value="KAH7037960.1"/>
    <property type="molecule type" value="Genomic_DNA"/>
</dbReference>
<dbReference type="RefSeq" id="XP_046017081.1">
    <property type="nucleotide sequence ID" value="XM_046152853.1"/>
</dbReference>
<feature type="chain" id="PRO_5040418493" description="Secreted protein" evidence="1">
    <location>
        <begin position="29"/>
        <end position="70"/>
    </location>
</feature>
<keyword evidence="1" id="KW-0732">Signal</keyword>
<dbReference type="GeneID" id="70182399"/>
<comment type="caution">
    <text evidence="2">The sequence shown here is derived from an EMBL/GenBank/DDBJ whole genome shotgun (WGS) entry which is preliminary data.</text>
</comment>
<feature type="signal peptide" evidence="1">
    <location>
        <begin position="1"/>
        <end position="28"/>
    </location>
</feature>
<name>A0A9P9BSJ3_9PEZI</name>
<accession>A0A9P9BSJ3</accession>
<evidence type="ECO:0008006" key="4">
    <source>
        <dbReference type="Google" id="ProtNLM"/>
    </source>
</evidence>